<keyword evidence="1 2" id="KW-0597">Phosphoprotein</keyword>
<protein>
    <submittedName>
        <fullName evidence="4">Response regulator receiver domain-containing protein</fullName>
    </submittedName>
</protein>
<dbReference type="AlphaFoldDB" id="A0A1H3QXN1"/>
<dbReference type="OrthoDB" id="7352332at2"/>
<evidence type="ECO:0000259" key="3">
    <source>
        <dbReference type="PROSITE" id="PS50110"/>
    </source>
</evidence>
<dbReference type="PANTHER" id="PTHR44591">
    <property type="entry name" value="STRESS RESPONSE REGULATOR PROTEIN 1"/>
    <property type="match status" value="1"/>
</dbReference>
<dbReference type="STRING" id="1137993.SAMN05660209_04937"/>
<dbReference type="InterPro" id="IPR011006">
    <property type="entry name" value="CheY-like_superfamily"/>
</dbReference>
<evidence type="ECO:0000256" key="1">
    <source>
        <dbReference type="ARBA" id="ARBA00022553"/>
    </source>
</evidence>
<dbReference type="Proteomes" id="UP000198921">
    <property type="component" value="Unassembled WGS sequence"/>
</dbReference>
<dbReference type="InterPro" id="IPR050595">
    <property type="entry name" value="Bact_response_regulator"/>
</dbReference>
<evidence type="ECO:0000313" key="4">
    <source>
        <dbReference type="EMBL" id="SDZ18080.1"/>
    </source>
</evidence>
<dbReference type="Pfam" id="PF00072">
    <property type="entry name" value="Response_reg"/>
    <property type="match status" value="1"/>
</dbReference>
<accession>A0A1H3QXN1</accession>
<evidence type="ECO:0000256" key="2">
    <source>
        <dbReference type="PROSITE-ProRule" id="PRU00169"/>
    </source>
</evidence>
<dbReference type="EMBL" id="FNOT01000027">
    <property type="protein sequence ID" value="SDZ18080.1"/>
    <property type="molecule type" value="Genomic_DNA"/>
</dbReference>
<dbReference type="GO" id="GO:0000160">
    <property type="term" value="P:phosphorelay signal transduction system"/>
    <property type="evidence" value="ECO:0007669"/>
    <property type="project" value="InterPro"/>
</dbReference>
<name>A0A1H3QXN1_9ACTN</name>
<feature type="modified residue" description="4-aspartylphosphate" evidence="2">
    <location>
        <position position="54"/>
    </location>
</feature>
<dbReference type="SUPFAM" id="SSF52172">
    <property type="entry name" value="CheY-like"/>
    <property type="match status" value="1"/>
</dbReference>
<dbReference type="Gene3D" id="3.40.50.2300">
    <property type="match status" value="1"/>
</dbReference>
<organism evidence="4 5">
    <name type="scientific">Geodermatophilus africanus</name>
    <dbReference type="NCBI Taxonomy" id="1137993"/>
    <lineage>
        <taxon>Bacteria</taxon>
        <taxon>Bacillati</taxon>
        <taxon>Actinomycetota</taxon>
        <taxon>Actinomycetes</taxon>
        <taxon>Geodermatophilales</taxon>
        <taxon>Geodermatophilaceae</taxon>
        <taxon>Geodermatophilus</taxon>
    </lineage>
</organism>
<gene>
    <name evidence="4" type="ORF">SAMN05660209_04937</name>
</gene>
<evidence type="ECO:0000313" key="5">
    <source>
        <dbReference type="Proteomes" id="UP000198921"/>
    </source>
</evidence>
<dbReference type="SMART" id="SM00448">
    <property type="entry name" value="REC"/>
    <property type="match status" value="1"/>
</dbReference>
<dbReference type="InterPro" id="IPR001789">
    <property type="entry name" value="Sig_transdc_resp-reg_receiver"/>
</dbReference>
<reference evidence="5" key="1">
    <citation type="submission" date="2016-10" db="EMBL/GenBank/DDBJ databases">
        <authorList>
            <person name="Varghese N."/>
            <person name="Submissions S."/>
        </authorList>
    </citation>
    <scope>NUCLEOTIDE SEQUENCE [LARGE SCALE GENOMIC DNA]</scope>
    <source>
        <strain evidence="5">DSM 45422</strain>
    </source>
</reference>
<keyword evidence="5" id="KW-1185">Reference proteome</keyword>
<dbReference type="PANTHER" id="PTHR44591:SF3">
    <property type="entry name" value="RESPONSE REGULATORY DOMAIN-CONTAINING PROTEIN"/>
    <property type="match status" value="1"/>
</dbReference>
<sequence length="127" mass="12948">MAPRVVIVDDHAPFRSLARRLLVAGGFQVVGEAADGAGALAAVRDLAPDVVLLDVQLPDLDGFAVAEALAGEPAAPVVVLVSSRALLDYGHRVEASTARGFIAKAELSGETLLDVIDGPGRPVPCSG</sequence>
<proteinExistence type="predicted"/>
<dbReference type="RefSeq" id="WP_091162071.1">
    <property type="nucleotide sequence ID" value="NZ_FNOT01000027.1"/>
</dbReference>
<dbReference type="PROSITE" id="PS50110">
    <property type="entry name" value="RESPONSE_REGULATORY"/>
    <property type="match status" value="1"/>
</dbReference>
<feature type="domain" description="Response regulatory" evidence="3">
    <location>
        <begin position="4"/>
        <end position="119"/>
    </location>
</feature>